<dbReference type="RefSeq" id="WP_205104654.1">
    <property type="nucleotide sequence ID" value="NZ_JACJJC010000069.1"/>
</dbReference>
<evidence type="ECO:0000313" key="1">
    <source>
        <dbReference type="EMBL" id="MBM6705033.1"/>
    </source>
</evidence>
<keyword evidence="2" id="KW-1185">Reference proteome</keyword>
<protein>
    <recommendedName>
        <fullName evidence="3">Ribbon-helix-helix protein, CopG family</fullName>
    </recommendedName>
</protein>
<name>A0ABS2DUN5_9BURK</name>
<reference evidence="1 2" key="1">
    <citation type="journal article" date="2021" name="Sci. Rep.">
        <title>The distribution of antibiotic resistance genes in chicken gut microbiota commensals.</title>
        <authorList>
            <person name="Juricova H."/>
            <person name="Matiasovicova J."/>
            <person name="Kubasova T."/>
            <person name="Cejkova D."/>
            <person name="Rychlik I."/>
        </authorList>
    </citation>
    <scope>NUCLEOTIDE SEQUENCE [LARGE SCALE GENOMIC DNA]</scope>
    <source>
        <strain evidence="1 2">An829</strain>
    </source>
</reference>
<evidence type="ECO:0000313" key="2">
    <source>
        <dbReference type="Proteomes" id="UP000715095"/>
    </source>
</evidence>
<proteinExistence type="predicted"/>
<organism evidence="1 2">
    <name type="scientific">Sutterella massiliensis</name>
    <dbReference type="NCBI Taxonomy" id="1816689"/>
    <lineage>
        <taxon>Bacteria</taxon>
        <taxon>Pseudomonadati</taxon>
        <taxon>Pseudomonadota</taxon>
        <taxon>Betaproteobacteria</taxon>
        <taxon>Burkholderiales</taxon>
        <taxon>Sutterellaceae</taxon>
        <taxon>Sutterella</taxon>
    </lineage>
</organism>
<comment type="caution">
    <text evidence="1">The sequence shown here is derived from an EMBL/GenBank/DDBJ whole genome shotgun (WGS) entry which is preliminary data.</text>
</comment>
<dbReference type="Proteomes" id="UP000715095">
    <property type="component" value="Unassembled WGS sequence"/>
</dbReference>
<dbReference type="EMBL" id="JACJJC010000069">
    <property type="protein sequence ID" value="MBM6705033.1"/>
    <property type="molecule type" value="Genomic_DNA"/>
</dbReference>
<gene>
    <name evidence="1" type="ORF">H6A60_11205</name>
</gene>
<accession>A0ABS2DUN5</accession>
<evidence type="ECO:0008006" key="3">
    <source>
        <dbReference type="Google" id="ProtNLM"/>
    </source>
</evidence>
<sequence>MAVLTIKIPDLEMAMLDSMVKTQRRTKTEIVRSALRPVFEENFVDKRPLTIAEDEFNAILDMLEQPISAEEIEGRKRLEARRLWELPE</sequence>